<evidence type="ECO:0000259" key="1">
    <source>
        <dbReference type="Pfam" id="PF13392"/>
    </source>
</evidence>
<name>A0AAP7LTU4_9STAP</name>
<organism evidence="2 3">
    <name type="scientific">Staphylococcus equorum</name>
    <dbReference type="NCBI Taxonomy" id="246432"/>
    <lineage>
        <taxon>Bacteria</taxon>
        <taxon>Bacillati</taxon>
        <taxon>Bacillota</taxon>
        <taxon>Bacilli</taxon>
        <taxon>Bacillales</taxon>
        <taxon>Staphylococcaceae</taxon>
        <taxon>Staphylococcus</taxon>
    </lineage>
</organism>
<dbReference type="InterPro" id="IPR044925">
    <property type="entry name" value="His-Me_finger_sf"/>
</dbReference>
<dbReference type="InterPro" id="IPR003615">
    <property type="entry name" value="HNH_nuc"/>
</dbReference>
<dbReference type="RefSeq" id="WP_069820900.1">
    <property type="nucleotide sequence ID" value="NZ_JARGCI010000001.1"/>
</dbReference>
<sequence length="197" mass="23089">MAHRWTDEEKEFLRQNVEGTPIHKLTEMFNEHFKTEMKYGQVRGTVKRMKLRCGVATQFKKGHITWNKGIPVYNEKCERTQFKEGHKPANYLPIGTERINKDGYRMIKVSDEGGYNHRWKLKHKVMWEQTNGEVPHGHNLVFLDGNRLNDDMDNLALIKRSELARLGHQKLINSDAEVTKTGINIVRIQQRISELHS</sequence>
<dbReference type="Pfam" id="PF13392">
    <property type="entry name" value="HNH_3"/>
    <property type="match status" value="1"/>
</dbReference>
<accession>A0AAP7LTU4</accession>
<dbReference type="EMBL" id="LNPX01000033">
    <property type="protein sequence ID" value="OEK56130.1"/>
    <property type="molecule type" value="Genomic_DNA"/>
</dbReference>
<dbReference type="AlphaFoldDB" id="A0AAP7LTU4"/>
<evidence type="ECO:0000313" key="2">
    <source>
        <dbReference type="EMBL" id="OEK56130.1"/>
    </source>
</evidence>
<dbReference type="Proteomes" id="UP000095464">
    <property type="component" value="Unassembled WGS sequence"/>
</dbReference>
<evidence type="ECO:0000313" key="3">
    <source>
        <dbReference type="Proteomes" id="UP000095464"/>
    </source>
</evidence>
<feature type="domain" description="HNH nuclease" evidence="1">
    <location>
        <begin position="120"/>
        <end position="165"/>
    </location>
</feature>
<protein>
    <recommendedName>
        <fullName evidence="1">HNH nuclease domain-containing protein</fullName>
    </recommendedName>
</protein>
<gene>
    <name evidence="2" type="ORF">ASS94_07250</name>
</gene>
<proteinExistence type="predicted"/>
<reference evidence="3" key="1">
    <citation type="submission" date="2015-11" db="EMBL/GenBank/DDBJ databases">
        <title>Genomic diversity of Staphylococcus saprophyticus strains from urinary tract infections, animal surfaces, and fermented foods.</title>
        <authorList>
            <person name="Wolfe B.E."/>
        </authorList>
    </citation>
    <scope>NUCLEOTIDE SEQUENCE [LARGE SCALE GENOMIC DNA]</scope>
    <source>
        <strain evidence="3">738_7</strain>
    </source>
</reference>
<dbReference type="SUPFAM" id="SSF54060">
    <property type="entry name" value="His-Me finger endonucleases"/>
    <property type="match status" value="1"/>
</dbReference>
<dbReference type="Gene3D" id="3.90.75.20">
    <property type="match status" value="1"/>
</dbReference>
<comment type="caution">
    <text evidence="2">The sequence shown here is derived from an EMBL/GenBank/DDBJ whole genome shotgun (WGS) entry which is preliminary data.</text>
</comment>